<dbReference type="Gene3D" id="2.60.40.1820">
    <property type="match status" value="1"/>
</dbReference>
<dbReference type="AlphaFoldDB" id="A0A1Y6CSC1"/>
<dbReference type="InterPro" id="IPR013990">
    <property type="entry name" value="WHy-dom"/>
</dbReference>
<protein>
    <submittedName>
        <fullName evidence="2">LEA14-like dessication related protein</fullName>
    </submittedName>
</protein>
<evidence type="ECO:0000259" key="1">
    <source>
        <dbReference type="SMART" id="SM00769"/>
    </source>
</evidence>
<dbReference type="EMBL" id="FXAM01000001">
    <property type="protein sequence ID" value="SMF93331.1"/>
    <property type="molecule type" value="Genomic_DNA"/>
</dbReference>
<accession>A0A1Y6CSC1</accession>
<dbReference type="InterPro" id="IPR004864">
    <property type="entry name" value="LEA_2"/>
</dbReference>
<dbReference type="SMART" id="SM00769">
    <property type="entry name" value="WHy"/>
    <property type="match status" value="1"/>
</dbReference>
<dbReference type="RefSeq" id="WP_085209821.1">
    <property type="nucleotide sequence ID" value="NZ_FXAM01000001.1"/>
</dbReference>
<gene>
    <name evidence="2" type="ORF">SAMN02949497_0609</name>
</gene>
<keyword evidence="3" id="KW-1185">Reference proteome</keyword>
<reference evidence="2 3" key="1">
    <citation type="submission" date="2016-12" db="EMBL/GenBank/DDBJ databases">
        <authorList>
            <person name="Song W.-J."/>
            <person name="Kurnit D.M."/>
        </authorList>
    </citation>
    <scope>NUCLEOTIDE SEQUENCE [LARGE SCALE GENOMIC DNA]</scope>
    <source>
        <strain evidence="2 3">175</strain>
    </source>
</reference>
<feature type="domain" description="Water stress and hypersensitive response" evidence="1">
    <location>
        <begin position="41"/>
        <end position="158"/>
    </location>
</feature>
<proteinExistence type="predicted"/>
<evidence type="ECO:0000313" key="2">
    <source>
        <dbReference type="EMBL" id="SMF93331.1"/>
    </source>
</evidence>
<dbReference type="OrthoDB" id="6196336at2"/>
<dbReference type="Pfam" id="PF03168">
    <property type="entry name" value="LEA_2"/>
    <property type="match status" value="1"/>
</dbReference>
<dbReference type="GO" id="GO:0009269">
    <property type="term" value="P:response to desiccation"/>
    <property type="evidence" value="ECO:0007669"/>
    <property type="project" value="InterPro"/>
</dbReference>
<dbReference type="Proteomes" id="UP000192923">
    <property type="component" value="Unassembled WGS sequence"/>
</dbReference>
<name>A0A1Y6CSC1_9GAMM</name>
<evidence type="ECO:0000313" key="3">
    <source>
        <dbReference type="Proteomes" id="UP000192923"/>
    </source>
</evidence>
<dbReference type="STRING" id="1760988.SAMN02949497_0609"/>
<dbReference type="PROSITE" id="PS51257">
    <property type="entry name" value="PROKAR_LIPOPROTEIN"/>
    <property type="match status" value="1"/>
</dbReference>
<dbReference type="SUPFAM" id="SSF117070">
    <property type="entry name" value="LEA14-like"/>
    <property type="match status" value="1"/>
</dbReference>
<sequence>MTTVRKSATLLSSVVLGFALSGCAGLGGLTQQLSTLKEPKVSLAGLSIKDISLTEPSFLVKLKVENPNDLNVNLDGADVSLALNGQPVATGISRSPLTLVKRGASTMDVEVKANTLGVLQQIMQLESKGGVQYGVSGHLNLLNWLGALGKVPFNFQGSVDKATLLKGAEGLGGLGKLLLR</sequence>
<organism evidence="2 3">
    <name type="scientific">Methylomagnum ishizawai</name>
    <dbReference type="NCBI Taxonomy" id="1760988"/>
    <lineage>
        <taxon>Bacteria</taxon>
        <taxon>Pseudomonadati</taxon>
        <taxon>Pseudomonadota</taxon>
        <taxon>Gammaproteobacteria</taxon>
        <taxon>Methylococcales</taxon>
        <taxon>Methylococcaceae</taxon>
        <taxon>Methylomagnum</taxon>
    </lineage>
</organism>